<evidence type="ECO:0000313" key="1">
    <source>
        <dbReference type="EMBL" id="MCP2732005.1"/>
    </source>
</evidence>
<dbReference type="Proteomes" id="UP001204953">
    <property type="component" value="Unassembled WGS sequence"/>
</dbReference>
<dbReference type="Pfam" id="PF00805">
    <property type="entry name" value="Pentapeptide"/>
    <property type="match status" value="5"/>
</dbReference>
<dbReference type="SUPFAM" id="SSF141571">
    <property type="entry name" value="Pentapeptide repeat-like"/>
    <property type="match status" value="3"/>
</dbReference>
<dbReference type="PANTHER" id="PTHR14136:SF17">
    <property type="entry name" value="BTB_POZ DOMAIN-CONTAINING PROTEIN KCTD9"/>
    <property type="match status" value="1"/>
</dbReference>
<reference evidence="1" key="1">
    <citation type="submission" date="2022-06" db="EMBL/GenBank/DDBJ databases">
        <title>New cyanobacteria of genus Symplocastrum in benthos of Lake Baikal.</title>
        <authorList>
            <person name="Sorokovikova E."/>
            <person name="Tikhonova I."/>
            <person name="Krasnopeev A."/>
            <person name="Evseev P."/>
            <person name="Gladkikh A."/>
            <person name="Belykh O."/>
        </authorList>
    </citation>
    <scope>NUCLEOTIDE SEQUENCE</scope>
    <source>
        <strain evidence="1">BBK-W-15</strain>
    </source>
</reference>
<name>A0AAE3GWI8_9CYAN</name>
<keyword evidence="2" id="KW-1185">Reference proteome</keyword>
<dbReference type="Gene3D" id="2.160.20.80">
    <property type="entry name" value="E3 ubiquitin-protein ligase SopA"/>
    <property type="match status" value="4"/>
</dbReference>
<dbReference type="AlphaFoldDB" id="A0AAE3GWI8"/>
<organism evidence="1 2">
    <name type="scientific">Limnofasciculus baicalensis BBK-W-15</name>
    <dbReference type="NCBI Taxonomy" id="2699891"/>
    <lineage>
        <taxon>Bacteria</taxon>
        <taxon>Bacillati</taxon>
        <taxon>Cyanobacteriota</taxon>
        <taxon>Cyanophyceae</taxon>
        <taxon>Coleofasciculales</taxon>
        <taxon>Coleofasciculaceae</taxon>
        <taxon>Limnofasciculus</taxon>
        <taxon>Limnofasciculus baicalensis</taxon>
    </lineage>
</organism>
<proteinExistence type="predicted"/>
<dbReference type="PANTHER" id="PTHR14136">
    <property type="entry name" value="BTB_POZ DOMAIN-CONTAINING PROTEIN KCTD9"/>
    <property type="match status" value="1"/>
</dbReference>
<evidence type="ECO:0000313" key="2">
    <source>
        <dbReference type="Proteomes" id="UP001204953"/>
    </source>
</evidence>
<comment type="caution">
    <text evidence="1">The sequence shown here is derived from an EMBL/GenBank/DDBJ whole genome shotgun (WGS) entry which is preliminary data.</text>
</comment>
<protein>
    <submittedName>
        <fullName evidence="1">Pentapeptide repeat-containing protein</fullName>
    </submittedName>
</protein>
<accession>A0AAE3GWI8</accession>
<dbReference type="InterPro" id="IPR051082">
    <property type="entry name" value="Pentapeptide-BTB/POZ_domain"/>
</dbReference>
<dbReference type="InterPro" id="IPR001646">
    <property type="entry name" value="5peptide_repeat"/>
</dbReference>
<dbReference type="RefSeq" id="WP_254014734.1">
    <property type="nucleotide sequence ID" value="NZ_JAMZMM010000451.1"/>
</dbReference>
<gene>
    <name evidence="1" type="ORF">NJ959_26590</name>
</gene>
<sequence>MQTQNFLDRYRQGERDFARIDLSGANLSGADLRNINLSGANLTSANLSWASLDRSNLAEACLDRADLHNSILSNVNFNRANLSRANLGKADLRLASLKEANLNWVDAASADFSEAELYKALLDRINLTQAQLNKTILIDAQLMEANLCGASLIGANLTDANLIQAQLERANLSGAILVSTNLTEANLQSAYLRSANLRDADLYRAILTNADLSEANCDRADLSRANLTGAYAIRTNFSGADLMRAVLQDVYLLRSDLTQANLRGADLQRADLSGSYLKDTILSEANLRDASFLESNLIRTKLDGAKLTGCCIHNWHLEEVDLSSVNCRYIFTGFNRISNSPCDRYPATGELPFGKLSEEKNTDRATIKVEFVEVPNWEVFVFTLAQIEQECPDLKLKIESYQAKVGQYLFHLSANHRANEQRLRRRILQLYPKMSQRVLENRQIILESLKILEPGNIKTESILQGQKSSPPPTIILDAEEQVYQRTIYQIQRIIMSQPPDRFVTSVQRLLKFLKQQNISTEEIQQTIICQVILKRAAQEEGFKKQLMVWEDTASRAARASKVGQSMRAAIALILAENSQFTIHKYK</sequence>
<dbReference type="EMBL" id="JAMZMM010000451">
    <property type="protein sequence ID" value="MCP2732005.1"/>
    <property type="molecule type" value="Genomic_DNA"/>
</dbReference>